<evidence type="ECO:0000313" key="4">
    <source>
        <dbReference type="EMBL" id="PWA75930.1"/>
    </source>
</evidence>
<dbReference type="GO" id="GO:0016829">
    <property type="term" value="F:lyase activity"/>
    <property type="evidence" value="ECO:0007669"/>
    <property type="project" value="UniProtKB-KW"/>
</dbReference>
<sequence>MRDGKTKVFFALIKTKENTKSWQFKLRIFYNEKMRDEKTKQKVSNVYKLLRRYKAKLSLLLKLYIPRQTISATDQERVEMVLFPVVNEAGRVIEEGIVVRASDLDIASVLAMSFDSLQIGTHPY</sequence>
<accession>A0A2U1NR37</accession>
<dbReference type="PANTHER" id="PTHR23309:SF49">
    <property type="entry name" value="PEROXISOMAL BIFUNCTIONAL ENZYME"/>
    <property type="match status" value="1"/>
</dbReference>
<organism evidence="4 5">
    <name type="scientific">Artemisia annua</name>
    <name type="common">Sweet wormwood</name>
    <dbReference type="NCBI Taxonomy" id="35608"/>
    <lineage>
        <taxon>Eukaryota</taxon>
        <taxon>Viridiplantae</taxon>
        <taxon>Streptophyta</taxon>
        <taxon>Embryophyta</taxon>
        <taxon>Tracheophyta</taxon>
        <taxon>Spermatophyta</taxon>
        <taxon>Magnoliopsida</taxon>
        <taxon>eudicotyledons</taxon>
        <taxon>Gunneridae</taxon>
        <taxon>Pentapetalae</taxon>
        <taxon>asterids</taxon>
        <taxon>campanulids</taxon>
        <taxon>Asterales</taxon>
        <taxon>Asteraceae</taxon>
        <taxon>Asteroideae</taxon>
        <taxon>Anthemideae</taxon>
        <taxon>Artemisiinae</taxon>
        <taxon>Artemisia</taxon>
    </lineage>
</organism>
<comment type="caution">
    <text evidence="4">The sequence shown here is derived from an EMBL/GenBank/DDBJ whole genome shotgun (WGS) entry which is preliminary data.</text>
</comment>
<dbReference type="AlphaFoldDB" id="A0A2U1NR37"/>
<evidence type="ECO:0000313" key="5">
    <source>
        <dbReference type="Proteomes" id="UP000245207"/>
    </source>
</evidence>
<dbReference type="GO" id="GO:0003857">
    <property type="term" value="F:(3S)-3-hydroxyacyl-CoA dehydrogenase (NAD+) activity"/>
    <property type="evidence" value="ECO:0007669"/>
    <property type="project" value="TreeGrafter"/>
</dbReference>
<keyword evidence="3" id="KW-0511">Multifunctional enzyme</keyword>
<keyword evidence="5" id="KW-1185">Reference proteome</keyword>
<evidence type="ECO:0000256" key="2">
    <source>
        <dbReference type="ARBA" id="ARBA00023239"/>
    </source>
</evidence>
<protein>
    <submittedName>
        <fullName evidence="4">Uncharacterized protein</fullName>
    </submittedName>
</protein>
<name>A0A2U1NR37_ARTAN</name>
<dbReference type="EMBL" id="PKPP01002334">
    <property type="protein sequence ID" value="PWA75930.1"/>
    <property type="molecule type" value="Genomic_DNA"/>
</dbReference>
<evidence type="ECO:0000256" key="1">
    <source>
        <dbReference type="ARBA" id="ARBA00023235"/>
    </source>
</evidence>
<dbReference type="STRING" id="35608.A0A2U1NR37"/>
<dbReference type="Proteomes" id="UP000245207">
    <property type="component" value="Unassembled WGS sequence"/>
</dbReference>
<dbReference type="SUPFAM" id="SSF48179">
    <property type="entry name" value="6-phosphogluconate dehydrogenase C-terminal domain-like"/>
    <property type="match status" value="1"/>
</dbReference>
<dbReference type="GO" id="GO:0005777">
    <property type="term" value="C:peroxisome"/>
    <property type="evidence" value="ECO:0007669"/>
    <property type="project" value="TreeGrafter"/>
</dbReference>
<evidence type="ECO:0000256" key="3">
    <source>
        <dbReference type="ARBA" id="ARBA00023268"/>
    </source>
</evidence>
<reference evidence="4 5" key="1">
    <citation type="journal article" date="2018" name="Mol. Plant">
        <title>The genome of Artemisia annua provides insight into the evolution of Asteraceae family and artemisinin biosynthesis.</title>
        <authorList>
            <person name="Shen Q."/>
            <person name="Zhang L."/>
            <person name="Liao Z."/>
            <person name="Wang S."/>
            <person name="Yan T."/>
            <person name="Shi P."/>
            <person name="Liu M."/>
            <person name="Fu X."/>
            <person name="Pan Q."/>
            <person name="Wang Y."/>
            <person name="Lv Z."/>
            <person name="Lu X."/>
            <person name="Zhang F."/>
            <person name="Jiang W."/>
            <person name="Ma Y."/>
            <person name="Chen M."/>
            <person name="Hao X."/>
            <person name="Li L."/>
            <person name="Tang Y."/>
            <person name="Lv G."/>
            <person name="Zhou Y."/>
            <person name="Sun X."/>
            <person name="Brodelius P.E."/>
            <person name="Rose J.K.C."/>
            <person name="Tang K."/>
        </authorList>
    </citation>
    <scope>NUCLEOTIDE SEQUENCE [LARGE SCALE GENOMIC DNA]</scope>
    <source>
        <strain evidence="5">cv. Huhao1</strain>
        <tissue evidence="4">Leaf</tissue>
    </source>
</reference>
<keyword evidence="2" id="KW-0456">Lyase</keyword>
<dbReference type="GO" id="GO:0016853">
    <property type="term" value="F:isomerase activity"/>
    <property type="evidence" value="ECO:0007669"/>
    <property type="project" value="UniProtKB-KW"/>
</dbReference>
<dbReference type="InterPro" id="IPR008927">
    <property type="entry name" value="6-PGluconate_DH-like_C_sf"/>
</dbReference>
<keyword evidence="1" id="KW-0413">Isomerase</keyword>
<dbReference type="GO" id="GO:0006635">
    <property type="term" value="P:fatty acid beta-oxidation"/>
    <property type="evidence" value="ECO:0007669"/>
    <property type="project" value="TreeGrafter"/>
</dbReference>
<dbReference type="OrthoDB" id="1737132at2759"/>
<proteinExistence type="predicted"/>
<dbReference type="Gene3D" id="1.10.1040.50">
    <property type="match status" value="1"/>
</dbReference>
<dbReference type="PANTHER" id="PTHR23309">
    <property type="entry name" value="3-HYDROXYACYL-COA DEHYROGENASE"/>
    <property type="match status" value="1"/>
</dbReference>
<gene>
    <name evidence="4" type="ORF">CTI12_AA210300</name>
</gene>